<proteinExistence type="predicted"/>
<dbReference type="EMBL" id="BFAY01000013">
    <property type="protein sequence ID" value="GBF40698.1"/>
    <property type="molecule type" value="Genomic_DNA"/>
</dbReference>
<organism evidence="1 2">
    <name type="scientific">Leptospira johnsonii</name>
    <dbReference type="NCBI Taxonomy" id="1917820"/>
    <lineage>
        <taxon>Bacteria</taxon>
        <taxon>Pseudomonadati</taxon>
        <taxon>Spirochaetota</taxon>
        <taxon>Spirochaetia</taxon>
        <taxon>Leptospirales</taxon>
        <taxon>Leptospiraceae</taxon>
        <taxon>Leptospira</taxon>
    </lineage>
</organism>
<name>A0A2P2D7V7_9LEPT</name>
<dbReference type="AlphaFoldDB" id="A0A2P2D7V7"/>
<keyword evidence="2" id="KW-1185">Reference proteome</keyword>
<protein>
    <submittedName>
        <fullName evidence="1">Arginine biosynthesis bifunctional protein ArgJ</fullName>
    </submittedName>
</protein>
<dbReference type="Proteomes" id="UP000245076">
    <property type="component" value="Unassembled WGS sequence"/>
</dbReference>
<evidence type="ECO:0000313" key="1">
    <source>
        <dbReference type="EMBL" id="GBF40698.1"/>
    </source>
</evidence>
<sequence>MKFDPNYSSISFTIPEGAKGDVVFLNGDKFRVHTDNVIVRGKNTIELEQDLLKYADKIGRI</sequence>
<evidence type="ECO:0000313" key="2">
    <source>
        <dbReference type="Proteomes" id="UP000245076"/>
    </source>
</evidence>
<accession>A0A2P2D7V7</accession>
<reference evidence="1 2" key="1">
    <citation type="submission" date="2018-02" db="EMBL/GenBank/DDBJ databases">
        <title>Novel Leptospira species isolated from soil and water in Japan.</title>
        <authorList>
            <person name="Nakao R."/>
            <person name="Masuzawa T."/>
        </authorList>
    </citation>
    <scope>NUCLEOTIDE SEQUENCE [LARGE SCALE GENOMIC DNA]</scope>
    <source>
        <strain evidence="1 2">E8</strain>
    </source>
</reference>
<comment type="caution">
    <text evidence="1">The sequence shown here is derived from an EMBL/GenBank/DDBJ whole genome shotgun (WGS) entry which is preliminary data.</text>
</comment>
<gene>
    <name evidence="1" type="primary">argJ</name>
    <name evidence="1" type="ORF">LPTSP1_37160</name>
</gene>